<gene>
    <name evidence="2" type="ORF">SteCoe_25993</name>
</gene>
<dbReference type="InterPro" id="IPR011333">
    <property type="entry name" value="SKP1/BTB/POZ_sf"/>
</dbReference>
<dbReference type="InterPro" id="IPR000210">
    <property type="entry name" value="BTB/POZ_dom"/>
</dbReference>
<evidence type="ECO:0000313" key="2">
    <source>
        <dbReference type="EMBL" id="OMJ74966.1"/>
    </source>
</evidence>
<sequence length="518" mass="59178">MEAFYNNSFLSDCKISIDDCEFIAHKLILAAYSQYFNNLFKSNEETTINLPQLSYSNTNSMSIKEIFPFILNYMYTFQSPENTINFLSTSTAFTTLALSKALDINRLIESTEKYILQEILSPQTALDVLNQSITLESSNLIQESSKIISQNLEFILQTENLNEKMSLIPYDIIKNILTSSEIKVSQQISIYNFLNIYFISHAENDKLLETQKLELLKIIKWGLLTHQELLQAAANPLISYGKDLILEGISFHLTKYEENYKDNKSYTQSIKSTSRPSTAIKPRSRRTVSHDLSKTQNMNIIYKKPFKGKFSIRVFQNDMMKKKFAYEQDYDNNGILIYLATRNIEHKYQNPHEIGQVKAFSSGVISGNISDFVGRGLNRLTVKGKVVEDCIMENGTYLGIDFGLGRSFFLTGYSIRGSLDMSCICLNWQLEGKNINGKWMIIDRRIHTSGDSVYDSKVEVQRMLLLKRGAITTWNVGNCDQGFRFFRIKMIGCNVSGGYCMAMSNIELYGTVGEGNWP</sequence>
<evidence type="ECO:0000259" key="1">
    <source>
        <dbReference type="PROSITE" id="PS50097"/>
    </source>
</evidence>
<protein>
    <recommendedName>
        <fullName evidence="1">BTB domain-containing protein</fullName>
    </recommendedName>
</protein>
<dbReference type="Pfam" id="PF00651">
    <property type="entry name" value="BTB"/>
    <property type="match status" value="1"/>
</dbReference>
<evidence type="ECO:0000313" key="3">
    <source>
        <dbReference type="Proteomes" id="UP000187209"/>
    </source>
</evidence>
<name>A0A1R2BDX7_9CILI</name>
<dbReference type="Proteomes" id="UP000187209">
    <property type="component" value="Unassembled WGS sequence"/>
</dbReference>
<dbReference type="CDD" id="cd18186">
    <property type="entry name" value="BTB_POZ_ZBTB_KLHL-like"/>
    <property type="match status" value="1"/>
</dbReference>
<dbReference type="OrthoDB" id="312225at2759"/>
<dbReference type="EMBL" id="MPUH01000718">
    <property type="protein sequence ID" value="OMJ74966.1"/>
    <property type="molecule type" value="Genomic_DNA"/>
</dbReference>
<dbReference type="SUPFAM" id="SSF54695">
    <property type="entry name" value="POZ domain"/>
    <property type="match status" value="1"/>
</dbReference>
<dbReference type="AlphaFoldDB" id="A0A1R2BDX7"/>
<reference evidence="2 3" key="1">
    <citation type="submission" date="2016-11" db="EMBL/GenBank/DDBJ databases">
        <title>The macronuclear genome of Stentor coeruleus: a giant cell with tiny introns.</title>
        <authorList>
            <person name="Slabodnick M."/>
            <person name="Ruby J.G."/>
            <person name="Reiff S.B."/>
            <person name="Swart E.C."/>
            <person name="Gosai S."/>
            <person name="Prabakaran S."/>
            <person name="Witkowska E."/>
            <person name="Larue G.E."/>
            <person name="Fisher S."/>
            <person name="Freeman R.M."/>
            <person name="Gunawardena J."/>
            <person name="Chu W."/>
            <person name="Stover N.A."/>
            <person name="Gregory B.D."/>
            <person name="Nowacki M."/>
            <person name="Derisi J."/>
            <person name="Roy S.W."/>
            <person name="Marshall W.F."/>
            <person name="Sood P."/>
        </authorList>
    </citation>
    <scope>NUCLEOTIDE SEQUENCE [LARGE SCALE GENOMIC DNA]</scope>
    <source>
        <strain evidence="2">WM001</strain>
    </source>
</reference>
<keyword evidence="3" id="KW-1185">Reference proteome</keyword>
<dbReference type="SMART" id="SM00225">
    <property type="entry name" value="BTB"/>
    <property type="match status" value="1"/>
</dbReference>
<dbReference type="PROSITE" id="PS50097">
    <property type="entry name" value="BTB"/>
    <property type="match status" value="1"/>
</dbReference>
<proteinExistence type="predicted"/>
<accession>A0A1R2BDX7</accession>
<feature type="domain" description="BTB" evidence="1">
    <location>
        <begin position="11"/>
        <end position="76"/>
    </location>
</feature>
<dbReference type="Gene3D" id="3.30.710.10">
    <property type="entry name" value="Potassium Channel Kv1.1, Chain A"/>
    <property type="match status" value="1"/>
</dbReference>
<dbReference type="PANTHER" id="PTHR47457:SF1">
    <property type="entry name" value="BTB DOMAIN-CONTAINING PROTEIN-RELATED"/>
    <property type="match status" value="1"/>
</dbReference>
<dbReference type="PANTHER" id="PTHR47457">
    <property type="entry name" value="OS05G0345500 PROTEIN"/>
    <property type="match status" value="1"/>
</dbReference>
<organism evidence="2 3">
    <name type="scientific">Stentor coeruleus</name>
    <dbReference type="NCBI Taxonomy" id="5963"/>
    <lineage>
        <taxon>Eukaryota</taxon>
        <taxon>Sar</taxon>
        <taxon>Alveolata</taxon>
        <taxon>Ciliophora</taxon>
        <taxon>Postciliodesmatophora</taxon>
        <taxon>Heterotrichea</taxon>
        <taxon>Heterotrichida</taxon>
        <taxon>Stentoridae</taxon>
        <taxon>Stentor</taxon>
    </lineage>
</organism>
<comment type="caution">
    <text evidence="2">The sequence shown here is derived from an EMBL/GenBank/DDBJ whole genome shotgun (WGS) entry which is preliminary data.</text>
</comment>